<reference evidence="5 6" key="1">
    <citation type="submission" date="2019-02" db="EMBL/GenBank/DDBJ databases">
        <title>Deep-cultivation of Planctomycetes and their phenomic and genomic characterization uncovers novel biology.</title>
        <authorList>
            <person name="Wiegand S."/>
            <person name="Jogler M."/>
            <person name="Boedeker C."/>
            <person name="Pinto D."/>
            <person name="Vollmers J."/>
            <person name="Rivas-Marin E."/>
            <person name="Kohn T."/>
            <person name="Peeters S.H."/>
            <person name="Heuer A."/>
            <person name="Rast P."/>
            <person name="Oberbeckmann S."/>
            <person name="Bunk B."/>
            <person name="Jeske O."/>
            <person name="Meyerdierks A."/>
            <person name="Storesund J.E."/>
            <person name="Kallscheuer N."/>
            <person name="Luecker S."/>
            <person name="Lage O.M."/>
            <person name="Pohl T."/>
            <person name="Merkel B.J."/>
            <person name="Hornburger P."/>
            <person name="Mueller R.-W."/>
            <person name="Bruemmer F."/>
            <person name="Labrenz M."/>
            <person name="Spormann A.M."/>
            <person name="Op den Camp H."/>
            <person name="Overmann J."/>
            <person name="Amann R."/>
            <person name="Jetten M.S.M."/>
            <person name="Mascher T."/>
            <person name="Medema M.H."/>
            <person name="Devos D.P."/>
            <person name="Kaster A.-K."/>
            <person name="Ovreas L."/>
            <person name="Rohde M."/>
            <person name="Galperin M.Y."/>
            <person name="Jogler C."/>
        </authorList>
    </citation>
    <scope>NUCLEOTIDE SEQUENCE [LARGE SCALE GENOMIC DNA]</scope>
    <source>
        <strain evidence="5 6">K23_9</strain>
    </source>
</reference>
<keyword evidence="5" id="KW-0966">Cell projection</keyword>
<evidence type="ECO:0000313" key="6">
    <source>
        <dbReference type="Proteomes" id="UP000319817"/>
    </source>
</evidence>
<keyword evidence="6" id="KW-1185">Reference proteome</keyword>
<comment type="subcellular location">
    <subcellularLocation>
        <location evidence="1">Membrane</location>
    </subcellularLocation>
</comment>
<feature type="transmembrane region" description="Helical" evidence="3">
    <location>
        <begin position="15"/>
        <end position="38"/>
    </location>
</feature>
<gene>
    <name evidence="5" type="ORF">K239x_31580</name>
</gene>
<keyword evidence="2 3" id="KW-0472">Membrane</keyword>
<dbReference type="AlphaFoldDB" id="A0A517NVL0"/>
<name>A0A517NVL0_9BACT</name>
<dbReference type="Proteomes" id="UP000319817">
    <property type="component" value="Chromosome"/>
</dbReference>
<dbReference type="OrthoDB" id="268167at2"/>
<evidence type="ECO:0000256" key="3">
    <source>
        <dbReference type="SAM" id="Phobius"/>
    </source>
</evidence>
<evidence type="ECO:0000256" key="2">
    <source>
        <dbReference type="ARBA" id="ARBA00023136"/>
    </source>
</evidence>
<dbReference type="InterPro" id="IPR025713">
    <property type="entry name" value="MotB-like_N_dom"/>
</dbReference>
<evidence type="ECO:0000259" key="4">
    <source>
        <dbReference type="Pfam" id="PF13677"/>
    </source>
</evidence>
<protein>
    <submittedName>
        <fullName evidence="5">Flagellar motor protein MotB</fullName>
    </submittedName>
</protein>
<keyword evidence="3" id="KW-1133">Transmembrane helix</keyword>
<keyword evidence="5" id="KW-0282">Flagellum</keyword>
<proteinExistence type="predicted"/>
<dbReference type="Pfam" id="PF13677">
    <property type="entry name" value="MotB_plug"/>
    <property type="match status" value="1"/>
</dbReference>
<dbReference type="EMBL" id="CP036526">
    <property type="protein sequence ID" value="QDT11164.1"/>
    <property type="molecule type" value="Genomic_DNA"/>
</dbReference>
<sequence>MKKEIKSDPPEDIPAWFMTYSDVITLLMTFFILLLTFATTEPERFEKITVSFNGEAGSTGVAGHEHKQIDKDSWSQRFRPRAARIALNGSEMPPTVQDSVTKAVGRGLESVSEEQAKKDVMNSFSFELKLSELVNQNNNLTRKGVEIANKLSEQLRALPVHCAIEISSQSMAPRASAFAHHLYHVEKTRPGQVGIGIVSEMNSEVVRFVMERYES</sequence>
<feature type="domain" description="Motility protein B-like N-terminal" evidence="4">
    <location>
        <begin position="6"/>
        <end position="54"/>
    </location>
</feature>
<dbReference type="GO" id="GO:0016020">
    <property type="term" value="C:membrane"/>
    <property type="evidence" value="ECO:0007669"/>
    <property type="project" value="UniProtKB-SubCell"/>
</dbReference>
<evidence type="ECO:0000256" key="1">
    <source>
        <dbReference type="ARBA" id="ARBA00004370"/>
    </source>
</evidence>
<dbReference type="RefSeq" id="WP_145418990.1">
    <property type="nucleotide sequence ID" value="NZ_CP036526.1"/>
</dbReference>
<organism evidence="5 6">
    <name type="scientific">Stieleria marina</name>
    <dbReference type="NCBI Taxonomy" id="1930275"/>
    <lineage>
        <taxon>Bacteria</taxon>
        <taxon>Pseudomonadati</taxon>
        <taxon>Planctomycetota</taxon>
        <taxon>Planctomycetia</taxon>
        <taxon>Pirellulales</taxon>
        <taxon>Pirellulaceae</taxon>
        <taxon>Stieleria</taxon>
    </lineage>
</organism>
<accession>A0A517NVL0</accession>
<keyword evidence="3" id="KW-0812">Transmembrane</keyword>
<keyword evidence="5" id="KW-0969">Cilium</keyword>
<evidence type="ECO:0000313" key="5">
    <source>
        <dbReference type="EMBL" id="QDT11164.1"/>
    </source>
</evidence>